<name>A0A665UH96_ECHNA</name>
<dbReference type="InterPro" id="IPR003599">
    <property type="entry name" value="Ig_sub"/>
</dbReference>
<feature type="domain" description="Ig-like" evidence="9">
    <location>
        <begin position="405"/>
        <end position="486"/>
    </location>
</feature>
<dbReference type="CDD" id="cd00096">
    <property type="entry name" value="Ig"/>
    <property type="match status" value="1"/>
</dbReference>
<evidence type="ECO:0000256" key="2">
    <source>
        <dbReference type="ARBA" id="ARBA00023136"/>
    </source>
</evidence>
<dbReference type="GO" id="GO:0050839">
    <property type="term" value="F:cell adhesion molecule binding"/>
    <property type="evidence" value="ECO:0007669"/>
    <property type="project" value="TreeGrafter"/>
</dbReference>
<protein>
    <submittedName>
        <fullName evidence="10">CD166 antigen homolog A-like</fullName>
    </submittedName>
</protein>
<dbReference type="InParanoid" id="A0A665UH96"/>
<dbReference type="PROSITE" id="PS50835">
    <property type="entry name" value="IG_LIKE"/>
    <property type="match status" value="5"/>
</dbReference>
<dbReference type="Proteomes" id="UP000472264">
    <property type="component" value="Chromosome 13"/>
</dbReference>
<comment type="subcellular location">
    <subcellularLocation>
        <location evidence="1">Membrane</location>
        <topology evidence="1">Single-pass type I membrane protein</topology>
    </subcellularLocation>
</comment>
<dbReference type="InterPro" id="IPR051275">
    <property type="entry name" value="Cell_adhesion_signaling"/>
</dbReference>
<dbReference type="Pfam" id="PF08205">
    <property type="entry name" value="C2-set_2"/>
    <property type="match status" value="1"/>
</dbReference>
<keyword evidence="3" id="KW-1015">Disulfide bond</keyword>
<dbReference type="InterPro" id="IPR013162">
    <property type="entry name" value="CD80_C2-set"/>
</dbReference>
<dbReference type="PANTHER" id="PTHR11640:SF148">
    <property type="entry name" value="CD166 ANTIGEN HOMOLOG A"/>
    <property type="match status" value="1"/>
</dbReference>
<evidence type="ECO:0000256" key="1">
    <source>
        <dbReference type="ARBA" id="ARBA00004479"/>
    </source>
</evidence>
<feature type="domain" description="Ig-like" evidence="9">
    <location>
        <begin position="130"/>
        <end position="232"/>
    </location>
</feature>
<feature type="domain" description="Ig-like" evidence="9">
    <location>
        <begin position="17"/>
        <end position="125"/>
    </location>
</feature>
<dbReference type="OMA" id="FACSVTY"/>
<dbReference type="Ensembl" id="ENSENLT00000019469.1">
    <property type="protein sequence ID" value="ENSENLP00000018770.1"/>
    <property type="gene ID" value="ENSENLG00000008186.1"/>
</dbReference>
<gene>
    <name evidence="10" type="primary">LOC115053018</name>
</gene>
<dbReference type="GeneID" id="115053018"/>
<proteinExistence type="predicted"/>
<dbReference type="Pfam" id="PF13927">
    <property type="entry name" value="Ig_3"/>
    <property type="match status" value="1"/>
</dbReference>
<feature type="region of interest" description="Disordered" evidence="6">
    <location>
        <begin position="532"/>
        <end position="566"/>
    </location>
</feature>
<dbReference type="InterPro" id="IPR003598">
    <property type="entry name" value="Ig_sub2"/>
</dbReference>
<feature type="chain" id="PRO_5025474088" evidence="8">
    <location>
        <begin position="23"/>
        <end position="566"/>
    </location>
</feature>
<dbReference type="AlphaFoldDB" id="A0A665UH96"/>
<keyword evidence="7" id="KW-1133">Transmembrane helix</keyword>
<keyword evidence="5" id="KW-0393">Immunoglobulin domain</keyword>
<feature type="signal peptide" evidence="8">
    <location>
        <begin position="1"/>
        <end position="22"/>
    </location>
</feature>
<sequence>MHLLSSCLFFLLLSALPGRVSGLDTITGMYGETLEIPCNIGAIKEEDVLITKWKYDKGEGLAGDLLVKQKSQNVVDSATDEYKGRVSMGANSNLLLSEARLSDQRTFTCMVVASQDIREYPVNVAIYKMPAALEISEKAEELEIGKLTKLGKCVAADANPAANITWLKNNKPLVADEKGISIQASVMVDPVTGLSTTTSSLEYAAEKEDTDAQFTCSTQHTEGAALVSSPVTFTITYSPENIVLQVISQGPLVEGDNVTMKCIADGNPPPTSFNFHLMETMVRVDDSDTYTITNVSRDATGEYKCSLIDNPSLEASVDVKVNYLDINLSPSGSIVKSAGSALNLSLQIDASGKSKVSWTKDNVKLDKEPIFRKLTYSDSGRYECQVTMEQLSRKASFELLVEGAPVIRQLSKQRGEDGQHKVLICEAEGFPKPAVSWSINGTSPVESPFINGKITHKITVVPSANLTVSCTVTNKFGMDTRAINVSSLFVEVRMDKQDKYSDQTKLVVGIVVGLLIATMIVGLAYWVYMKKSKQGSWKTGEKENGSSEEEKKLEEKVEENSQKAEV</sequence>
<evidence type="ECO:0000256" key="5">
    <source>
        <dbReference type="ARBA" id="ARBA00023319"/>
    </source>
</evidence>
<reference evidence="10" key="2">
    <citation type="submission" date="2025-08" db="UniProtKB">
        <authorList>
            <consortium name="Ensembl"/>
        </authorList>
    </citation>
    <scope>IDENTIFICATION</scope>
</reference>
<dbReference type="PANTHER" id="PTHR11640">
    <property type="entry name" value="NEPHRIN"/>
    <property type="match status" value="1"/>
</dbReference>
<dbReference type="GO" id="GO:0098609">
    <property type="term" value="P:cell-cell adhesion"/>
    <property type="evidence" value="ECO:0007669"/>
    <property type="project" value="TreeGrafter"/>
</dbReference>
<keyword evidence="2 7" id="KW-0472">Membrane</keyword>
<evidence type="ECO:0000313" key="11">
    <source>
        <dbReference type="Proteomes" id="UP000472264"/>
    </source>
</evidence>
<feature type="domain" description="Ig-like" evidence="9">
    <location>
        <begin position="339"/>
        <end position="396"/>
    </location>
</feature>
<dbReference type="InterPro" id="IPR007110">
    <property type="entry name" value="Ig-like_dom"/>
</dbReference>
<evidence type="ECO:0000256" key="7">
    <source>
        <dbReference type="SAM" id="Phobius"/>
    </source>
</evidence>
<keyword evidence="4" id="KW-0325">Glycoprotein</keyword>
<dbReference type="OrthoDB" id="9945628at2759"/>
<reference evidence="10" key="1">
    <citation type="submission" date="2021-04" db="EMBL/GenBank/DDBJ databases">
        <authorList>
            <consortium name="Wellcome Sanger Institute Data Sharing"/>
        </authorList>
    </citation>
    <scope>NUCLEOTIDE SEQUENCE [LARGE SCALE GENOMIC DNA]</scope>
</reference>
<dbReference type="GO" id="GO:0005911">
    <property type="term" value="C:cell-cell junction"/>
    <property type="evidence" value="ECO:0007669"/>
    <property type="project" value="TreeGrafter"/>
</dbReference>
<organism evidence="10 11">
    <name type="scientific">Echeneis naucrates</name>
    <name type="common">Live sharksucker</name>
    <dbReference type="NCBI Taxonomy" id="173247"/>
    <lineage>
        <taxon>Eukaryota</taxon>
        <taxon>Metazoa</taxon>
        <taxon>Chordata</taxon>
        <taxon>Craniata</taxon>
        <taxon>Vertebrata</taxon>
        <taxon>Euteleostomi</taxon>
        <taxon>Actinopterygii</taxon>
        <taxon>Neopterygii</taxon>
        <taxon>Teleostei</taxon>
        <taxon>Neoteleostei</taxon>
        <taxon>Acanthomorphata</taxon>
        <taxon>Carangaria</taxon>
        <taxon>Carangiformes</taxon>
        <taxon>Echeneidae</taxon>
        <taxon>Echeneis</taxon>
    </lineage>
</organism>
<evidence type="ECO:0000256" key="3">
    <source>
        <dbReference type="ARBA" id="ARBA00023157"/>
    </source>
</evidence>
<dbReference type="GO" id="GO:0005886">
    <property type="term" value="C:plasma membrane"/>
    <property type="evidence" value="ECO:0007669"/>
    <property type="project" value="TreeGrafter"/>
</dbReference>
<accession>A0A665UH96</accession>
<feature type="compositionally biased region" description="Basic and acidic residues" evidence="6">
    <location>
        <begin position="539"/>
        <end position="566"/>
    </location>
</feature>
<evidence type="ECO:0000256" key="8">
    <source>
        <dbReference type="SAM" id="SignalP"/>
    </source>
</evidence>
<feature type="transmembrane region" description="Helical" evidence="7">
    <location>
        <begin position="506"/>
        <end position="528"/>
    </location>
</feature>
<keyword evidence="11" id="KW-1185">Reference proteome</keyword>
<reference evidence="10" key="3">
    <citation type="submission" date="2025-09" db="UniProtKB">
        <authorList>
            <consortium name="Ensembl"/>
        </authorList>
    </citation>
    <scope>IDENTIFICATION</scope>
</reference>
<dbReference type="RefSeq" id="XP_029373427.1">
    <property type="nucleotide sequence ID" value="XM_029517567.1"/>
</dbReference>
<dbReference type="InterPro" id="IPR013783">
    <property type="entry name" value="Ig-like_fold"/>
</dbReference>
<evidence type="ECO:0000256" key="4">
    <source>
        <dbReference type="ARBA" id="ARBA00023180"/>
    </source>
</evidence>
<feature type="domain" description="Ig-like" evidence="9">
    <location>
        <begin position="239"/>
        <end position="318"/>
    </location>
</feature>
<dbReference type="Gene3D" id="2.60.40.10">
    <property type="entry name" value="Immunoglobulins"/>
    <property type="match status" value="5"/>
</dbReference>
<evidence type="ECO:0000313" key="10">
    <source>
        <dbReference type="Ensembl" id="ENSENLP00000018770.1"/>
    </source>
</evidence>
<evidence type="ECO:0000256" key="6">
    <source>
        <dbReference type="SAM" id="MobiDB-lite"/>
    </source>
</evidence>
<dbReference type="SMART" id="SM00408">
    <property type="entry name" value="IGc2"/>
    <property type="match status" value="3"/>
</dbReference>
<evidence type="ECO:0000259" key="9">
    <source>
        <dbReference type="PROSITE" id="PS50835"/>
    </source>
</evidence>
<keyword evidence="8" id="KW-0732">Signal</keyword>
<keyword evidence="7" id="KW-0812">Transmembrane</keyword>
<dbReference type="SMART" id="SM00409">
    <property type="entry name" value="IG"/>
    <property type="match status" value="3"/>
</dbReference>
<dbReference type="SUPFAM" id="SSF48726">
    <property type="entry name" value="Immunoglobulin"/>
    <property type="match status" value="4"/>
</dbReference>
<dbReference type="InterPro" id="IPR036179">
    <property type="entry name" value="Ig-like_dom_sf"/>
</dbReference>